<keyword evidence="1" id="KW-0808">Transferase</keyword>
<dbReference type="RefSeq" id="WP_136893637.1">
    <property type="nucleotide sequence ID" value="NZ_SWJE01000004.1"/>
</dbReference>
<evidence type="ECO:0000313" key="1">
    <source>
        <dbReference type="EMBL" id="TKC90308.1"/>
    </source>
</evidence>
<gene>
    <name evidence="1" type="ORF">FAZ69_09215</name>
</gene>
<dbReference type="AlphaFoldDB" id="A0A4U1I9W2"/>
<proteinExistence type="predicted"/>
<dbReference type="InterPro" id="IPR053226">
    <property type="entry name" value="Pyrrolopyrazine_biosynth_F"/>
</dbReference>
<sequence>MNKIIAMWAHQRAMSTAFLRMMIERGDVTVIHEPLVTLIDEGRVSVPDGSGGLLEVDSEAALFGQMRELARTRTVFFKDTVEHRYEYLFAHPEEIADFEHTFIVREPHRTISSLYHMKPTITCKEVGYEHLFEIFELVRGLKPKLPAVIDAERLVADPRAVVARWCGEVDLPFVERALAWAPEDRPEWRRTQAWHTGVAQSSGFFAPSRDYEVTADNHPLLKQYFEHHQPFYEKLIRHAIR</sequence>
<dbReference type="PANTHER" id="PTHR48419">
    <property type="entry name" value="SULFOTRANSFERASE DOMAIN-CONTAINING PROTEIN"/>
    <property type="match status" value="1"/>
</dbReference>
<keyword evidence="2" id="KW-1185">Reference proteome</keyword>
<dbReference type="OrthoDB" id="272985at2"/>
<dbReference type="GO" id="GO:0016740">
    <property type="term" value="F:transferase activity"/>
    <property type="evidence" value="ECO:0007669"/>
    <property type="project" value="UniProtKB-KW"/>
</dbReference>
<reference evidence="1 2" key="1">
    <citation type="submission" date="2019-04" db="EMBL/GenBank/DDBJ databases">
        <title>Trinickia sp. 7GSK02, isolated from subtropical forest soil.</title>
        <authorList>
            <person name="Gao Z.-H."/>
            <person name="Qiu L.-H."/>
        </authorList>
    </citation>
    <scope>NUCLEOTIDE SEQUENCE [LARGE SCALE GENOMIC DNA]</scope>
    <source>
        <strain evidence="1 2">7GSK02</strain>
    </source>
</reference>
<dbReference type="PANTHER" id="PTHR48419:SF1">
    <property type="entry name" value="SULFOTRANSFERASE DOMAIN-CONTAINING PROTEIN"/>
    <property type="match status" value="1"/>
</dbReference>
<dbReference type="Proteomes" id="UP000305539">
    <property type="component" value="Unassembled WGS sequence"/>
</dbReference>
<dbReference type="Gene3D" id="3.40.50.300">
    <property type="entry name" value="P-loop containing nucleotide triphosphate hydrolases"/>
    <property type="match status" value="1"/>
</dbReference>
<accession>A0A4U1I9W2</accession>
<comment type="caution">
    <text evidence="1">The sequence shown here is derived from an EMBL/GenBank/DDBJ whole genome shotgun (WGS) entry which is preliminary data.</text>
</comment>
<evidence type="ECO:0000313" key="2">
    <source>
        <dbReference type="Proteomes" id="UP000305539"/>
    </source>
</evidence>
<dbReference type="Pfam" id="PF19798">
    <property type="entry name" value="Sulfotransfer_5"/>
    <property type="match status" value="1"/>
</dbReference>
<dbReference type="EMBL" id="SWJE01000004">
    <property type="protein sequence ID" value="TKC90308.1"/>
    <property type="molecule type" value="Genomic_DNA"/>
</dbReference>
<name>A0A4U1I9W2_9BURK</name>
<protein>
    <submittedName>
        <fullName evidence="1">Sulfotransferase family protein</fullName>
    </submittedName>
</protein>
<organism evidence="1 2">
    <name type="scientific">Trinickia terrae</name>
    <dbReference type="NCBI Taxonomy" id="2571161"/>
    <lineage>
        <taxon>Bacteria</taxon>
        <taxon>Pseudomonadati</taxon>
        <taxon>Pseudomonadota</taxon>
        <taxon>Betaproteobacteria</taxon>
        <taxon>Burkholderiales</taxon>
        <taxon>Burkholderiaceae</taxon>
        <taxon>Trinickia</taxon>
    </lineage>
</organism>
<dbReference type="InterPro" id="IPR027417">
    <property type="entry name" value="P-loop_NTPase"/>
</dbReference>
<dbReference type="SUPFAM" id="SSF52540">
    <property type="entry name" value="P-loop containing nucleoside triphosphate hydrolases"/>
    <property type="match status" value="1"/>
</dbReference>